<gene>
    <name evidence="3" type="ORF">E8A74_36260</name>
</gene>
<evidence type="ECO:0000313" key="4">
    <source>
        <dbReference type="Proteomes" id="UP000309215"/>
    </source>
</evidence>
<feature type="transmembrane region" description="Helical" evidence="1">
    <location>
        <begin position="341"/>
        <end position="359"/>
    </location>
</feature>
<feature type="transmembrane region" description="Helical" evidence="1">
    <location>
        <begin position="280"/>
        <end position="300"/>
    </location>
</feature>
<evidence type="ECO:0000256" key="2">
    <source>
        <dbReference type="SAM" id="SignalP"/>
    </source>
</evidence>
<reference evidence="3 4" key="1">
    <citation type="submission" date="2019-04" db="EMBL/GenBank/DDBJ databases">
        <authorList>
            <person name="Li Y."/>
            <person name="Wang J."/>
        </authorList>
    </citation>
    <scope>NUCLEOTIDE SEQUENCE [LARGE SCALE GENOMIC DNA]</scope>
    <source>
        <strain evidence="3 4">DSM 14668</strain>
    </source>
</reference>
<feature type="transmembrane region" description="Helical" evidence="1">
    <location>
        <begin position="400"/>
        <end position="418"/>
    </location>
</feature>
<feature type="chain" id="PRO_5020701278" description="Rhomboid family intramembrane serine protease" evidence="2">
    <location>
        <begin position="20"/>
        <end position="468"/>
    </location>
</feature>
<evidence type="ECO:0008006" key="5">
    <source>
        <dbReference type="Google" id="ProtNLM"/>
    </source>
</evidence>
<dbReference type="AlphaFoldDB" id="A0A4U1IZ61"/>
<proteinExistence type="predicted"/>
<accession>A0A4U1IZ61</accession>
<feature type="signal peptide" evidence="2">
    <location>
        <begin position="1"/>
        <end position="19"/>
    </location>
</feature>
<dbReference type="RefSeq" id="WP_136933671.1">
    <property type="nucleotide sequence ID" value="NZ_SSMQ01000052.1"/>
</dbReference>
<keyword evidence="1" id="KW-0812">Transmembrane</keyword>
<keyword evidence="4" id="KW-1185">Reference proteome</keyword>
<keyword evidence="1" id="KW-1133">Transmembrane helix</keyword>
<evidence type="ECO:0000256" key="1">
    <source>
        <dbReference type="SAM" id="Phobius"/>
    </source>
</evidence>
<feature type="transmembrane region" description="Helical" evidence="1">
    <location>
        <begin position="218"/>
        <end position="237"/>
    </location>
</feature>
<dbReference type="OrthoDB" id="5507253at2"/>
<feature type="transmembrane region" description="Helical" evidence="1">
    <location>
        <begin position="307"/>
        <end position="329"/>
    </location>
</feature>
<keyword evidence="2" id="KW-0732">Signal</keyword>
<keyword evidence="1" id="KW-0472">Membrane</keyword>
<feature type="transmembrane region" description="Helical" evidence="1">
    <location>
        <begin position="249"/>
        <end position="268"/>
    </location>
</feature>
<organism evidence="3 4">
    <name type="scientific">Polyangium fumosum</name>
    <dbReference type="NCBI Taxonomy" id="889272"/>
    <lineage>
        <taxon>Bacteria</taxon>
        <taxon>Pseudomonadati</taxon>
        <taxon>Myxococcota</taxon>
        <taxon>Polyangia</taxon>
        <taxon>Polyangiales</taxon>
        <taxon>Polyangiaceae</taxon>
        <taxon>Polyangium</taxon>
    </lineage>
</organism>
<feature type="transmembrane region" description="Helical" evidence="1">
    <location>
        <begin position="371"/>
        <end position="388"/>
    </location>
</feature>
<dbReference type="EMBL" id="SSMQ01000052">
    <property type="protein sequence ID" value="TKC99870.1"/>
    <property type="molecule type" value="Genomic_DNA"/>
</dbReference>
<protein>
    <recommendedName>
        <fullName evidence="5">Rhomboid family intramembrane serine protease</fullName>
    </recommendedName>
</protein>
<evidence type="ECO:0000313" key="3">
    <source>
        <dbReference type="EMBL" id="TKC99870.1"/>
    </source>
</evidence>
<name>A0A4U1IZ61_9BACT</name>
<dbReference type="Proteomes" id="UP000309215">
    <property type="component" value="Unassembled WGS sequence"/>
</dbReference>
<sequence>MARLLVVLAALGAARTASAEAPRTNGTASASAEAWRNSAVLFPTKISRRPANADEASEGAELVPIAGQLDALLADAAQDLGLVLDLDQRGAAPDEAELVAQASALGGTLIVPSVRARNGEIELRIVLAEASSPELRVRIERASPADLSVRAVVMLRDLVTGLRSVPARRPEPRRALEGTLTYPARSAGRTALAVNATLFGGLLGYSIQRASGSEDPRLLYPLLAVGAGGGLVTSILVAEEWDVGVGPAWFLASGVWWPSIAGHMIYAGRFGASGGEGEQWTAGLVAGMTGLTLSTLGLALRGMSEGGALLAHTGGGLGLVLGGVTEALVRGNVDSFPITGMGYGAGLGWLGAAALAVHWRPAANRVVGMDLGALLGGLGGAALGSPLLLDGPTETQQRAWVGMIGGMALAGGAIGWFMTKPKAEASNHGKQAHGEGPGTLPVFGVIGQSQVGDRRAPVVGLSWSGTLR</sequence>
<comment type="caution">
    <text evidence="3">The sequence shown here is derived from an EMBL/GenBank/DDBJ whole genome shotgun (WGS) entry which is preliminary data.</text>
</comment>